<dbReference type="Proteomes" id="UP001152797">
    <property type="component" value="Unassembled WGS sequence"/>
</dbReference>
<dbReference type="SUPFAM" id="SSF53271">
    <property type="entry name" value="PRTase-like"/>
    <property type="match status" value="1"/>
</dbReference>
<evidence type="ECO:0000313" key="10">
    <source>
        <dbReference type="EMBL" id="CAL4758777.1"/>
    </source>
</evidence>
<keyword evidence="5" id="KW-0665">Pyrimidine biosynthesis</keyword>
<dbReference type="EMBL" id="CAMXCT030000001">
    <property type="protein sequence ID" value="CAL4758777.1"/>
    <property type="molecule type" value="Genomic_DNA"/>
</dbReference>
<evidence type="ECO:0000256" key="6">
    <source>
        <dbReference type="SAM" id="MobiDB-lite"/>
    </source>
</evidence>
<keyword evidence="11" id="KW-1185">Reference proteome</keyword>
<dbReference type="CDD" id="cd06223">
    <property type="entry name" value="PRTases_typeI"/>
    <property type="match status" value="1"/>
</dbReference>
<evidence type="ECO:0000313" key="8">
    <source>
        <dbReference type="EMBL" id="CAI3971465.1"/>
    </source>
</evidence>
<proteinExistence type="inferred from homology"/>
<sequence>MLKDDVKEKALAGAGGTQTKRKCSMDQNEIDEAAGETLRIFRESGAIVEDVHVVHISGLHFPMTINKDAIFPHLDRIERLARLLARRLTDLSIDIVCGPAMGGLVVGEWLAHELGVMCAFAEHDPDPQPGEIRGRFVLRRGYDQLVSNRNVLVVDDIVNTGHSIRQTIEAVRAAGGQVVAAVSLVFVGNFDAKALGVDDYYYLLHYDVPPGWPPEECPLCRDGVPVNTRYGHGKEFLAAQKKKQEGKGDTTPSVEGGTGS</sequence>
<dbReference type="InterPro" id="IPR023031">
    <property type="entry name" value="OPRT"/>
</dbReference>
<dbReference type="InterPro" id="IPR029057">
    <property type="entry name" value="PRTase-like"/>
</dbReference>
<organism evidence="8">
    <name type="scientific">Cladocopium goreaui</name>
    <dbReference type="NCBI Taxonomy" id="2562237"/>
    <lineage>
        <taxon>Eukaryota</taxon>
        <taxon>Sar</taxon>
        <taxon>Alveolata</taxon>
        <taxon>Dinophyceae</taxon>
        <taxon>Suessiales</taxon>
        <taxon>Symbiodiniaceae</taxon>
        <taxon>Cladocopium</taxon>
    </lineage>
</organism>
<name>A0A9P1FE95_9DINO</name>
<dbReference type="Pfam" id="PF00156">
    <property type="entry name" value="Pribosyltran"/>
    <property type="match status" value="1"/>
</dbReference>
<dbReference type="InterPro" id="IPR000836">
    <property type="entry name" value="PRTase_dom"/>
</dbReference>
<keyword evidence="4" id="KW-0808">Transferase</keyword>
<evidence type="ECO:0000313" key="11">
    <source>
        <dbReference type="Proteomes" id="UP001152797"/>
    </source>
</evidence>
<feature type="domain" description="Phosphoribosyltransferase" evidence="7">
    <location>
        <begin position="70"/>
        <end position="186"/>
    </location>
</feature>
<evidence type="ECO:0000256" key="3">
    <source>
        <dbReference type="ARBA" id="ARBA00022676"/>
    </source>
</evidence>
<dbReference type="HAMAP" id="MF_01208">
    <property type="entry name" value="PyrE"/>
    <property type="match status" value="1"/>
</dbReference>
<reference evidence="8" key="1">
    <citation type="submission" date="2022-10" db="EMBL/GenBank/DDBJ databases">
        <authorList>
            <person name="Chen Y."/>
            <person name="Dougan E. K."/>
            <person name="Chan C."/>
            <person name="Rhodes N."/>
            <person name="Thang M."/>
        </authorList>
    </citation>
    <scope>NUCLEOTIDE SEQUENCE</scope>
</reference>
<dbReference type="GO" id="GO:0004588">
    <property type="term" value="F:orotate phosphoribosyltransferase activity"/>
    <property type="evidence" value="ECO:0007669"/>
    <property type="project" value="UniProtKB-EC"/>
</dbReference>
<keyword evidence="3 10" id="KW-0328">Glycosyltransferase</keyword>
<feature type="region of interest" description="Disordered" evidence="6">
    <location>
        <begin position="238"/>
        <end position="260"/>
    </location>
</feature>
<dbReference type="PANTHER" id="PTHR19278">
    <property type="entry name" value="OROTATE PHOSPHORIBOSYLTRANSFERASE"/>
    <property type="match status" value="1"/>
</dbReference>
<evidence type="ECO:0000313" key="9">
    <source>
        <dbReference type="EMBL" id="CAL1124840.1"/>
    </source>
</evidence>
<evidence type="ECO:0000259" key="7">
    <source>
        <dbReference type="Pfam" id="PF00156"/>
    </source>
</evidence>
<dbReference type="EMBL" id="CAMXCT020000001">
    <property type="protein sequence ID" value="CAL1124840.1"/>
    <property type="molecule type" value="Genomic_DNA"/>
</dbReference>
<evidence type="ECO:0000256" key="4">
    <source>
        <dbReference type="ARBA" id="ARBA00022679"/>
    </source>
</evidence>
<dbReference type="EMBL" id="CAMXCT010000001">
    <property type="protein sequence ID" value="CAI3971465.1"/>
    <property type="molecule type" value="Genomic_DNA"/>
</dbReference>
<protein>
    <recommendedName>
        <fullName evidence="2">orotate phosphoribosyltransferase</fullName>
        <ecNumber evidence="2">2.4.2.10</ecNumber>
    </recommendedName>
</protein>
<evidence type="ECO:0000256" key="1">
    <source>
        <dbReference type="ARBA" id="ARBA00004889"/>
    </source>
</evidence>
<dbReference type="EC" id="2.4.2.10" evidence="2"/>
<comment type="caution">
    <text evidence="8">The sequence shown here is derived from an EMBL/GenBank/DDBJ whole genome shotgun (WGS) entry which is preliminary data.</text>
</comment>
<dbReference type="AlphaFoldDB" id="A0A9P1FE95"/>
<dbReference type="GO" id="GO:0006222">
    <property type="term" value="P:UMP biosynthetic process"/>
    <property type="evidence" value="ECO:0007669"/>
    <property type="project" value="TreeGrafter"/>
</dbReference>
<evidence type="ECO:0000256" key="2">
    <source>
        <dbReference type="ARBA" id="ARBA00011971"/>
    </source>
</evidence>
<dbReference type="PANTHER" id="PTHR19278:SF9">
    <property type="entry name" value="URIDINE 5'-MONOPHOSPHATE SYNTHASE"/>
    <property type="match status" value="1"/>
</dbReference>
<comment type="pathway">
    <text evidence="1">Pyrimidine metabolism; UMP biosynthesis via de novo pathway; UMP from orotate: step 1/2.</text>
</comment>
<reference evidence="9" key="2">
    <citation type="submission" date="2024-04" db="EMBL/GenBank/DDBJ databases">
        <authorList>
            <person name="Chen Y."/>
            <person name="Shah S."/>
            <person name="Dougan E. K."/>
            <person name="Thang M."/>
            <person name="Chan C."/>
        </authorList>
    </citation>
    <scope>NUCLEOTIDE SEQUENCE [LARGE SCALE GENOMIC DNA]</scope>
</reference>
<accession>A0A9P1FE95</accession>
<dbReference type="GO" id="GO:0019856">
    <property type="term" value="P:pyrimidine nucleobase biosynthetic process"/>
    <property type="evidence" value="ECO:0007669"/>
    <property type="project" value="TreeGrafter"/>
</dbReference>
<evidence type="ECO:0000256" key="5">
    <source>
        <dbReference type="ARBA" id="ARBA00022975"/>
    </source>
</evidence>
<dbReference type="Gene3D" id="3.40.50.2020">
    <property type="match status" value="1"/>
</dbReference>
<gene>
    <name evidence="8" type="ORF">C1SCF055_LOCUS55</name>
</gene>